<sequence length="980" mass="110695">MRSLVVAAWLLLLLPTRFVVAVKEQDFKKCDESAFCRRGRTLAHRAAEHVTSGEKWKSPYSLDASTIVLEDGGSRFTGRVRSSLYPEIKFELDVRVHEDGVVRVRMDEKEGLRKRYDEAASWALLKEPVLSPSSKWSVGKKEVKVVYGEKKDQVEVTVEFEPLVVRMKRNGKDQVVLNGQGLLHMEHFREKVEENVKKLEATDVEMVAAEGEEAQKVIQLPPNAWFEGDTEDGLWQESWRSWTDTKPKGPESLSLDINFPNHGHVYGIPQHATRLDLPTTKGEGAFFDDPYRLYNTDVFEYLASSTTSLYGSIPLIHAHSADSTVAVFVSVASETWIDVAHPTQKSTETHWVSESGILDVFLLPGPAPDQVFSQYAKLTGAVQLPPHWSLGYHQCRWNYVSTNDVRSVQKRFDEEDIPVDVFWLDIEYSEDHKYMIWDKKNFPDPVDMFNDVEALARKMVVIVDPHIKRTHDYPVYKEGQELDLFIRNKHGSEFEGWCWSGSSAWIDFFNPNSWEWYKSLYKFNGRNDGKWSWTESTGAVHIWNDMNEPSIFNGPEITMEKDSIHYGGWEHRDVHNINGMLFVNITSQAVKERTTPYKRPFVLTRSFYAGAQRFGAMWTGDNLGTWEHMAVGIPMVLSNNIAGMSFAGADVGGFFGNPEPEMLTRWYFVGAFSPFFRAHAHIDTKRREPYLLAEPYKSIVRETLRLRYSLLPVWYTAFRESTVTGLPVVRPQYVVLPKNEPGFSIDDQYYVGASGLLVKPITEAGVTETTIYIGEDQVYYDFYSGHAYRGSAKGKNVTVPAPLERGPLLIRGGSILPSRERPRRSSALMKRDPFTLKVALSQSGSASGELYLDDGESYGHREGNFVWREFVAESTKKTVIISTKDLGSKNPDRAVDGVELATYNGGNAFANALNGVRVERIVVLGLKNRPSKVTLGNTDLEFIFEGGVAAVGKKEGVASKLTVKNPGAFITSDWTVVLGL</sequence>
<reference evidence="1" key="2">
    <citation type="journal article" date="2020" name="Nat. Commun.">
        <title>Large-scale genome sequencing of mycorrhizal fungi provides insights into the early evolution of symbiotic traits.</title>
        <authorList>
            <person name="Miyauchi S."/>
            <person name="Kiss E."/>
            <person name="Kuo A."/>
            <person name="Drula E."/>
            <person name="Kohler A."/>
            <person name="Sanchez-Garcia M."/>
            <person name="Morin E."/>
            <person name="Andreopoulos B."/>
            <person name="Barry K.W."/>
            <person name="Bonito G."/>
            <person name="Buee M."/>
            <person name="Carver A."/>
            <person name="Chen C."/>
            <person name="Cichocki N."/>
            <person name="Clum A."/>
            <person name="Culley D."/>
            <person name="Crous P.W."/>
            <person name="Fauchery L."/>
            <person name="Girlanda M."/>
            <person name="Hayes R.D."/>
            <person name="Keri Z."/>
            <person name="LaButti K."/>
            <person name="Lipzen A."/>
            <person name="Lombard V."/>
            <person name="Magnuson J."/>
            <person name="Maillard F."/>
            <person name="Murat C."/>
            <person name="Nolan M."/>
            <person name="Ohm R.A."/>
            <person name="Pangilinan J."/>
            <person name="Pereira M.F."/>
            <person name="Perotto S."/>
            <person name="Peter M."/>
            <person name="Pfister S."/>
            <person name="Riley R."/>
            <person name="Sitrit Y."/>
            <person name="Stielow J.B."/>
            <person name="Szollosi G."/>
            <person name="Zifcakova L."/>
            <person name="Stursova M."/>
            <person name="Spatafora J.W."/>
            <person name="Tedersoo L."/>
            <person name="Vaario L.M."/>
            <person name="Yamada A."/>
            <person name="Yan M."/>
            <person name="Wang P."/>
            <person name="Xu J."/>
            <person name="Bruns T."/>
            <person name="Baldrian P."/>
            <person name="Vilgalys R."/>
            <person name="Dunand C."/>
            <person name="Henrissat B."/>
            <person name="Grigoriev I.V."/>
            <person name="Hibbett D."/>
            <person name="Nagy L.G."/>
            <person name="Martin F.M."/>
        </authorList>
    </citation>
    <scope>NUCLEOTIDE SEQUENCE</scope>
    <source>
        <strain evidence="1">P2</strain>
    </source>
</reference>
<keyword evidence="2" id="KW-1185">Reference proteome</keyword>
<protein>
    <submittedName>
        <fullName evidence="1">Alpha-glucosidase</fullName>
    </submittedName>
</protein>
<evidence type="ECO:0000313" key="1">
    <source>
        <dbReference type="EMBL" id="KAF9646195.1"/>
    </source>
</evidence>
<name>A0ACB6Z917_THEGA</name>
<proteinExistence type="predicted"/>
<reference evidence="1" key="1">
    <citation type="submission" date="2019-10" db="EMBL/GenBank/DDBJ databases">
        <authorList>
            <consortium name="DOE Joint Genome Institute"/>
            <person name="Kuo A."/>
            <person name="Miyauchi S."/>
            <person name="Kiss E."/>
            <person name="Drula E."/>
            <person name="Kohler A."/>
            <person name="Sanchez-Garcia M."/>
            <person name="Andreopoulos B."/>
            <person name="Barry K.W."/>
            <person name="Bonito G."/>
            <person name="Buee M."/>
            <person name="Carver A."/>
            <person name="Chen C."/>
            <person name="Cichocki N."/>
            <person name="Clum A."/>
            <person name="Culley D."/>
            <person name="Crous P.W."/>
            <person name="Fauchery L."/>
            <person name="Girlanda M."/>
            <person name="Hayes R."/>
            <person name="Keri Z."/>
            <person name="Labutti K."/>
            <person name="Lipzen A."/>
            <person name="Lombard V."/>
            <person name="Magnuson J."/>
            <person name="Maillard F."/>
            <person name="Morin E."/>
            <person name="Murat C."/>
            <person name="Nolan M."/>
            <person name="Ohm R."/>
            <person name="Pangilinan J."/>
            <person name="Pereira M."/>
            <person name="Perotto S."/>
            <person name="Peter M."/>
            <person name="Riley R."/>
            <person name="Sitrit Y."/>
            <person name="Stielow B."/>
            <person name="Szollosi G."/>
            <person name="Zifcakova L."/>
            <person name="Stursova M."/>
            <person name="Spatafora J.W."/>
            <person name="Tedersoo L."/>
            <person name="Vaario L.-M."/>
            <person name="Yamada A."/>
            <person name="Yan M."/>
            <person name="Wang P."/>
            <person name="Xu J."/>
            <person name="Bruns T."/>
            <person name="Baldrian P."/>
            <person name="Vilgalys R."/>
            <person name="Henrissat B."/>
            <person name="Grigoriev I.V."/>
            <person name="Hibbett D."/>
            <person name="Nagy L.G."/>
            <person name="Martin F.M."/>
        </authorList>
    </citation>
    <scope>NUCLEOTIDE SEQUENCE</scope>
    <source>
        <strain evidence="1">P2</strain>
    </source>
</reference>
<dbReference type="Proteomes" id="UP000886501">
    <property type="component" value="Unassembled WGS sequence"/>
</dbReference>
<organism evidence="1 2">
    <name type="scientific">Thelephora ganbajun</name>
    <name type="common">Ganba fungus</name>
    <dbReference type="NCBI Taxonomy" id="370292"/>
    <lineage>
        <taxon>Eukaryota</taxon>
        <taxon>Fungi</taxon>
        <taxon>Dikarya</taxon>
        <taxon>Basidiomycota</taxon>
        <taxon>Agaricomycotina</taxon>
        <taxon>Agaricomycetes</taxon>
        <taxon>Thelephorales</taxon>
        <taxon>Thelephoraceae</taxon>
        <taxon>Thelephora</taxon>
    </lineage>
</organism>
<evidence type="ECO:0000313" key="2">
    <source>
        <dbReference type="Proteomes" id="UP000886501"/>
    </source>
</evidence>
<dbReference type="EMBL" id="MU118065">
    <property type="protein sequence ID" value="KAF9646195.1"/>
    <property type="molecule type" value="Genomic_DNA"/>
</dbReference>
<comment type="caution">
    <text evidence="1">The sequence shown here is derived from an EMBL/GenBank/DDBJ whole genome shotgun (WGS) entry which is preliminary data.</text>
</comment>
<gene>
    <name evidence="1" type="ORF">BDM02DRAFT_3189063</name>
</gene>
<accession>A0ACB6Z917</accession>